<proteinExistence type="predicted"/>
<dbReference type="EMBL" id="SIRE01000004">
    <property type="protein sequence ID" value="TBL80539.1"/>
    <property type="molecule type" value="Genomic_DNA"/>
</dbReference>
<evidence type="ECO:0000259" key="2">
    <source>
        <dbReference type="Pfam" id="PF13349"/>
    </source>
</evidence>
<protein>
    <recommendedName>
        <fullName evidence="2">DUF4097 domain-containing protein</fullName>
    </recommendedName>
</protein>
<feature type="transmembrane region" description="Helical" evidence="1">
    <location>
        <begin position="63"/>
        <end position="81"/>
    </location>
</feature>
<evidence type="ECO:0000313" key="4">
    <source>
        <dbReference type="Proteomes" id="UP000293142"/>
    </source>
</evidence>
<evidence type="ECO:0000256" key="1">
    <source>
        <dbReference type="SAM" id="Phobius"/>
    </source>
</evidence>
<dbReference type="Pfam" id="PF13349">
    <property type="entry name" value="DUF4097"/>
    <property type="match status" value="1"/>
</dbReference>
<dbReference type="OrthoDB" id="2640165at2"/>
<keyword evidence="1" id="KW-0812">Transmembrane</keyword>
<keyword evidence="1" id="KW-1133">Transmembrane helix</keyword>
<evidence type="ECO:0000313" key="3">
    <source>
        <dbReference type="EMBL" id="TBL80539.1"/>
    </source>
</evidence>
<feature type="transmembrane region" description="Helical" evidence="1">
    <location>
        <begin position="38"/>
        <end position="56"/>
    </location>
</feature>
<dbReference type="Proteomes" id="UP000293142">
    <property type="component" value="Unassembled WGS sequence"/>
</dbReference>
<accession>A0A4Q9DUC2</accession>
<dbReference type="InterPro" id="IPR025164">
    <property type="entry name" value="Toastrack_DUF4097"/>
</dbReference>
<feature type="domain" description="DUF4097" evidence="2">
    <location>
        <begin position="128"/>
        <end position="402"/>
    </location>
</feature>
<keyword evidence="4" id="KW-1185">Reference proteome</keyword>
<name>A0A4Q9DUC2_9BACL</name>
<dbReference type="RefSeq" id="WP_131012142.1">
    <property type="nucleotide sequence ID" value="NZ_SIRE01000004.1"/>
</dbReference>
<keyword evidence="1" id="KW-0472">Membrane</keyword>
<comment type="caution">
    <text evidence="3">The sequence shown here is derived from an EMBL/GenBank/DDBJ whole genome shotgun (WGS) entry which is preliminary data.</text>
</comment>
<organism evidence="3 4">
    <name type="scientific">Paenibacillus thalictri</name>
    <dbReference type="NCBI Taxonomy" id="2527873"/>
    <lineage>
        <taxon>Bacteria</taxon>
        <taxon>Bacillati</taxon>
        <taxon>Bacillota</taxon>
        <taxon>Bacilli</taxon>
        <taxon>Bacillales</taxon>
        <taxon>Paenibacillaceae</taxon>
        <taxon>Paenibacillus</taxon>
    </lineage>
</organism>
<dbReference type="AlphaFoldDB" id="A0A4Q9DUC2"/>
<reference evidence="3 4" key="1">
    <citation type="submission" date="2019-02" db="EMBL/GenBank/DDBJ databases">
        <title>Paenibacillus sp. nov., isolated from surface-sterilized tissue of Thalictrum simplex L.</title>
        <authorList>
            <person name="Tuo L."/>
        </authorList>
    </citation>
    <scope>NUCLEOTIDE SEQUENCE [LARGE SCALE GENOMIC DNA]</scope>
    <source>
        <strain evidence="3 4">N2SHLJ1</strain>
    </source>
</reference>
<gene>
    <name evidence="3" type="ORF">EYB31_04745</name>
</gene>
<sequence>MRKIGRYTAALLLVGVGVAVIAGKQTGTDYTALAARWWPVLLISLGIEYVLFQLIYGRTGKPTRLDIGGMLLACILSAVVFSTQNSVFSEKWFRLDGLFSLSSESGNRFDKPVMNVPLERNAEKVLIDNPSGSVTVKSGAVEQIQIDTTVWVDNVDAEDAAGIAGQSTVESLVSNGSLKIEARGKEYGSGVFARRKPRMNLTVTVPSGIKADIELSLVSGKAEASQLPIRGQFTASTINGEIDVSDLEANVKLNSTNGNINAQNIKGTAVLKTVNGSVSLLHNQGDARLTSTNGSISAVGISGSLQAETINGSLTVSDALRDVNAHTTNGSINAKSSSIQGNWDLKTMHGSIDVLLPAQADLDVKGKGGAGQISSDFPLQTDKRSLRGQIGSGTYRLDLDTNGRVSVRKAD</sequence>